<name>A0A915D7J6_9BILA</name>
<reference evidence="3" key="1">
    <citation type="submission" date="2022-11" db="UniProtKB">
        <authorList>
            <consortium name="WormBaseParasite"/>
        </authorList>
    </citation>
    <scope>IDENTIFICATION</scope>
</reference>
<accession>A0A915D7J6</accession>
<feature type="compositionally biased region" description="Polar residues" evidence="1">
    <location>
        <begin position="70"/>
        <end position="79"/>
    </location>
</feature>
<dbReference type="AlphaFoldDB" id="A0A915D7J6"/>
<sequence>MVASNRHVYTGDEDGDYRQDYSKKKDSSRKSHRKFFVHKKRRRRRRSEEETSYNYQSTEMESREAKDASSNHLYHQTITMGVGSGQQVEHKKKTRRKENKSESKSKGKANEVVNMIINMAEMGVLNPGCQMCAIKFLEEALFGEFALLANFVNPKTLKRMRLIIDFVKGGQGKMLISEAKKVLNPKVLKAVGKEVAGTAGTGVKAIEGGGKIVAKQTVNKVINPVANVVVKPAEEVKKVENVAAGAGKKMKKLFG</sequence>
<evidence type="ECO:0000313" key="2">
    <source>
        <dbReference type="Proteomes" id="UP000887574"/>
    </source>
</evidence>
<evidence type="ECO:0000313" key="3">
    <source>
        <dbReference type="WBParaSite" id="jg16559"/>
    </source>
</evidence>
<feature type="compositionally biased region" description="Basic and acidic residues" evidence="1">
    <location>
        <begin position="16"/>
        <end position="29"/>
    </location>
</feature>
<evidence type="ECO:0000256" key="1">
    <source>
        <dbReference type="SAM" id="MobiDB-lite"/>
    </source>
</evidence>
<proteinExistence type="predicted"/>
<dbReference type="Proteomes" id="UP000887574">
    <property type="component" value="Unplaced"/>
</dbReference>
<dbReference type="WBParaSite" id="jg16559">
    <property type="protein sequence ID" value="jg16559"/>
    <property type="gene ID" value="jg16559"/>
</dbReference>
<protein>
    <submittedName>
        <fullName evidence="3">Uncharacterized protein</fullName>
    </submittedName>
</protein>
<keyword evidence="2" id="KW-1185">Reference proteome</keyword>
<feature type="compositionally biased region" description="Basic and acidic residues" evidence="1">
    <location>
        <begin position="60"/>
        <end position="69"/>
    </location>
</feature>
<feature type="compositionally biased region" description="Basic residues" evidence="1">
    <location>
        <begin position="30"/>
        <end position="45"/>
    </location>
</feature>
<organism evidence="2 3">
    <name type="scientific">Ditylenchus dipsaci</name>
    <dbReference type="NCBI Taxonomy" id="166011"/>
    <lineage>
        <taxon>Eukaryota</taxon>
        <taxon>Metazoa</taxon>
        <taxon>Ecdysozoa</taxon>
        <taxon>Nematoda</taxon>
        <taxon>Chromadorea</taxon>
        <taxon>Rhabditida</taxon>
        <taxon>Tylenchina</taxon>
        <taxon>Tylenchomorpha</taxon>
        <taxon>Sphaerularioidea</taxon>
        <taxon>Anguinidae</taxon>
        <taxon>Anguininae</taxon>
        <taxon>Ditylenchus</taxon>
    </lineage>
</organism>
<feature type="region of interest" description="Disordered" evidence="1">
    <location>
        <begin position="1"/>
        <end position="107"/>
    </location>
</feature>